<evidence type="ECO:0000259" key="11">
    <source>
        <dbReference type="Pfam" id="PF02880"/>
    </source>
</evidence>
<dbReference type="InterPro" id="IPR016066">
    <property type="entry name" value="A-D-PHexomutase_CS"/>
</dbReference>
<dbReference type="CDD" id="cd05800">
    <property type="entry name" value="PGM_like2"/>
    <property type="match status" value="1"/>
</dbReference>
<comment type="cofactor">
    <cofactor evidence="1">
        <name>Mg(2+)</name>
        <dbReference type="ChEBI" id="CHEBI:18420"/>
    </cofactor>
</comment>
<evidence type="ECO:0000256" key="1">
    <source>
        <dbReference type="ARBA" id="ARBA00001946"/>
    </source>
</evidence>
<evidence type="ECO:0000313" key="12">
    <source>
        <dbReference type="EMBL" id="BAL53007.1"/>
    </source>
</evidence>
<keyword evidence="5 7" id="KW-0460">Magnesium</keyword>
<dbReference type="InterPro" id="IPR005845">
    <property type="entry name" value="A-D-PHexomutase_a/b/a-II"/>
</dbReference>
<sequence>MSAIRFGTDGWRGVIAHDFTFANVGRVAVAIAEYLKSPQRRALEVYKKWGVAYRPPERGVAIGYDTRFLSKEFAVHIGRVLQDAEIPVWIAHEPVPTPALSYAVQHHQAALGVMVTASHNPPEYNGVKIKIEYASSAPPSVTQLIEALIPHEAPTPKTPESALNFADFKGPYLARIRQLIDTELLRHSDLCVVIDAMYGAARGYVAEILRELGVESLTVRHGDNPRFGGKNPEPIAKNLGPLRAVIASERLKRSKSTKRLIGVVTDGDGDRVAAMDERGHVIDSHRCFALILKHLLQKGWRGKVVKSFTLSDMIDTLAVKNNLELDEVPVGFKYICEKMVREDVLIGGEESGGIAIKHHIPERDGVLNSLLLCEIAAQVKKPVSGIIEDLLAEVGPHWYDRRDLHLESRLEIVEQVKRRPPRQIAGLEVIKTEMLDGVKLRFPHGWLLLRASGTEPLLRLYCELDSLDKVREVLDEAERFAKGDVSLWGK</sequence>
<evidence type="ECO:0000259" key="8">
    <source>
        <dbReference type="Pfam" id="PF00408"/>
    </source>
</evidence>
<dbReference type="AlphaFoldDB" id="H5SA21"/>
<organism evidence="12">
    <name type="scientific">uncultured Acetothermia bacterium</name>
    <dbReference type="NCBI Taxonomy" id="236499"/>
    <lineage>
        <taxon>Bacteria</taxon>
        <taxon>Candidatus Bipolaricaulota</taxon>
        <taxon>environmental samples</taxon>
    </lineage>
</organism>
<keyword evidence="6" id="KW-0413">Isomerase</keyword>
<protein>
    <submittedName>
        <fullName evidence="12">Phosphoglucomutase</fullName>
    </submittedName>
</protein>
<evidence type="ECO:0000256" key="5">
    <source>
        <dbReference type="ARBA" id="ARBA00022842"/>
    </source>
</evidence>
<dbReference type="Pfam" id="PF02878">
    <property type="entry name" value="PGM_PMM_I"/>
    <property type="match status" value="1"/>
</dbReference>
<dbReference type="GO" id="GO:0000287">
    <property type="term" value="F:magnesium ion binding"/>
    <property type="evidence" value="ECO:0007669"/>
    <property type="project" value="InterPro"/>
</dbReference>
<dbReference type="PROSITE" id="PS00710">
    <property type="entry name" value="PGM_PMM"/>
    <property type="match status" value="1"/>
</dbReference>
<evidence type="ECO:0000256" key="3">
    <source>
        <dbReference type="ARBA" id="ARBA00022553"/>
    </source>
</evidence>
<feature type="domain" description="Alpha-D-phosphohexomutase alpha/beta/alpha" evidence="10">
    <location>
        <begin position="171"/>
        <end position="279"/>
    </location>
</feature>
<evidence type="ECO:0000259" key="9">
    <source>
        <dbReference type="Pfam" id="PF02878"/>
    </source>
</evidence>
<evidence type="ECO:0000256" key="6">
    <source>
        <dbReference type="ARBA" id="ARBA00023235"/>
    </source>
</evidence>
<proteinExistence type="inferred from homology"/>
<dbReference type="InterPro" id="IPR036900">
    <property type="entry name" value="A-D-PHexomutase_C_sf"/>
</dbReference>
<keyword evidence="3" id="KW-0597">Phosphoprotein</keyword>
<dbReference type="SUPFAM" id="SSF53738">
    <property type="entry name" value="Phosphoglucomutase, first 3 domains"/>
    <property type="match status" value="2"/>
</dbReference>
<reference evidence="12" key="2">
    <citation type="journal article" date="2012" name="PLoS ONE">
        <title>A Deeply Branching Thermophilic Bacterium with an Ancient Acetyl-CoA Pathway Dominates a Subsurface Ecosystem.</title>
        <authorList>
            <person name="Takami H."/>
            <person name="Noguchi H."/>
            <person name="Takaki Y."/>
            <person name="Uchiyama I."/>
            <person name="Toyoda A."/>
            <person name="Nishi S."/>
            <person name="Chee G.-J."/>
            <person name="Arai W."/>
            <person name="Nunoura T."/>
            <person name="Itoh T."/>
            <person name="Hattori M."/>
            <person name="Takai K."/>
        </authorList>
    </citation>
    <scope>NUCLEOTIDE SEQUENCE</scope>
</reference>
<dbReference type="EMBL" id="AP011645">
    <property type="protein sequence ID" value="BAL53007.1"/>
    <property type="molecule type" value="Genomic_DNA"/>
</dbReference>
<dbReference type="InterPro" id="IPR005846">
    <property type="entry name" value="A-D-PHexomutase_a/b/a-III"/>
</dbReference>
<dbReference type="Gene3D" id="3.30.310.50">
    <property type="entry name" value="Alpha-D-phosphohexomutase, C-terminal domain"/>
    <property type="match status" value="1"/>
</dbReference>
<feature type="domain" description="Alpha-D-phosphohexomutase C-terminal" evidence="8">
    <location>
        <begin position="419"/>
        <end position="476"/>
    </location>
</feature>
<dbReference type="InterPro" id="IPR016055">
    <property type="entry name" value="A-D-PHexomutase_a/b/a-I/II/III"/>
</dbReference>
<accession>H5SA21</accession>
<keyword evidence="4 7" id="KW-0479">Metal-binding</keyword>
<name>H5SA21_9BACT</name>
<dbReference type="GO" id="GO:0008973">
    <property type="term" value="F:phosphopentomutase activity"/>
    <property type="evidence" value="ECO:0007669"/>
    <property type="project" value="TreeGrafter"/>
</dbReference>
<dbReference type="Pfam" id="PF02879">
    <property type="entry name" value="PGM_PMM_II"/>
    <property type="match status" value="1"/>
</dbReference>
<comment type="similarity">
    <text evidence="2 7">Belongs to the phosphohexose mutase family.</text>
</comment>
<dbReference type="Pfam" id="PF02880">
    <property type="entry name" value="PGM_PMM_III"/>
    <property type="match status" value="1"/>
</dbReference>
<dbReference type="InterPro" id="IPR005844">
    <property type="entry name" value="A-D-PHexomutase_a/b/a-I"/>
</dbReference>
<evidence type="ECO:0000256" key="2">
    <source>
        <dbReference type="ARBA" id="ARBA00010231"/>
    </source>
</evidence>
<dbReference type="InterPro" id="IPR005843">
    <property type="entry name" value="A-D-PHexomutase_C"/>
</dbReference>
<evidence type="ECO:0000256" key="4">
    <source>
        <dbReference type="ARBA" id="ARBA00022723"/>
    </source>
</evidence>
<dbReference type="PRINTS" id="PR00509">
    <property type="entry name" value="PGMPMM"/>
</dbReference>
<dbReference type="Pfam" id="PF00408">
    <property type="entry name" value="PGM_PMM_IV"/>
    <property type="match status" value="1"/>
</dbReference>
<dbReference type="SUPFAM" id="SSF55957">
    <property type="entry name" value="Phosphoglucomutase, C-terminal domain"/>
    <property type="match status" value="1"/>
</dbReference>
<reference evidence="12" key="1">
    <citation type="journal article" date="2005" name="Environ. Microbiol.">
        <title>Genetic and functional properties of uncultivated thermophilic crenarchaeotes from a subsurface gold mine as revealed by analysis of genome fragments.</title>
        <authorList>
            <person name="Nunoura T."/>
            <person name="Hirayama H."/>
            <person name="Takami H."/>
            <person name="Oida H."/>
            <person name="Nishi S."/>
            <person name="Shimamura S."/>
            <person name="Suzuki Y."/>
            <person name="Inagaki F."/>
            <person name="Takai K."/>
            <person name="Nealson K.H."/>
            <person name="Horikoshi K."/>
        </authorList>
    </citation>
    <scope>NUCLEOTIDE SEQUENCE</scope>
</reference>
<evidence type="ECO:0000259" key="10">
    <source>
        <dbReference type="Pfam" id="PF02879"/>
    </source>
</evidence>
<feature type="domain" description="Alpha-D-phosphohexomutase alpha/beta/alpha" evidence="9">
    <location>
        <begin position="5"/>
        <end position="152"/>
    </location>
</feature>
<evidence type="ECO:0000256" key="7">
    <source>
        <dbReference type="RuleBase" id="RU004326"/>
    </source>
</evidence>
<gene>
    <name evidence="12" type="ORF">HGMM_F04A11C25</name>
</gene>
<dbReference type="GO" id="GO:0006166">
    <property type="term" value="P:purine ribonucleoside salvage"/>
    <property type="evidence" value="ECO:0007669"/>
    <property type="project" value="TreeGrafter"/>
</dbReference>
<dbReference type="GO" id="GO:0005975">
    <property type="term" value="P:carbohydrate metabolic process"/>
    <property type="evidence" value="ECO:0007669"/>
    <property type="project" value="InterPro"/>
</dbReference>
<dbReference type="PANTHER" id="PTHR45745:SF1">
    <property type="entry name" value="PHOSPHOGLUCOMUTASE 2B-RELATED"/>
    <property type="match status" value="1"/>
</dbReference>
<dbReference type="InterPro" id="IPR005841">
    <property type="entry name" value="Alpha-D-phosphohexomutase_SF"/>
</dbReference>
<feature type="domain" description="Alpha-D-phosphohexomutase alpha/beta/alpha" evidence="11">
    <location>
        <begin position="284"/>
        <end position="392"/>
    </location>
</feature>
<dbReference type="PANTHER" id="PTHR45745">
    <property type="entry name" value="PHOSPHOMANNOMUTASE 45A"/>
    <property type="match status" value="1"/>
</dbReference>
<dbReference type="Gene3D" id="3.40.120.10">
    <property type="entry name" value="Alpha-D-Glucose-1,6-Bisphosphate, subunit A, domain 3"/>
    <property type="match status" value="3"/>
</dbReference>